<protein>
    <recommendedName>
        <fullName evidence="4">HTH crp-type domain-containing protein</fullName>
    </recommendedName>
</protein>
<evidence type="ECO:0000313" key="6">
    <source>
        <dbReference type="Proteomes" id="UP000026941"/>
    </source>
</evidence>
<dbReference type="GO" id="GO:0003677">
    <property type="term" value="F:DNA binding"/>
    <property type="evidence" value="ECO:0007669"/>
    <property type="project" value="UniProtKB-KW"/>
</dbReference>
<dbReference type="EMBL" id="BAYX01000021">
    <property type="protein sequence ID" value="GAJ96351.1"/>
    <property type="molecule type" value="Genomic_DNA"/>
</dbReference>
<sequence length="238" mass="26424">MSPPKKSEIRNTLLRSLSDQDFDHIASHLEGIDLPKRFMITTPDRISDYIYFLESGIGSVVVRAPEGKSAEIGVFGREGFSPTAVLQGSESAPFSIFMQVAGAGYRIQNARILAAASDRLELRNLLLRYVQAASIQTAYTAFSNAADQIEQRLARWLLMCHDRTDGDKIDLTHDFLAVMLAVRRQSVTTTLHVLEGKHLIVSQRGFVAIRDRVGLEALAGSSYGVPEREYRRLISQTG</sequence>
<dbReference type="SUPFAM" id="SSF46785">
    <property type="entry name" value="Winged helix' DNA-binding domain"/>
    <property type="match status" value="1"/>
</dbReference>
<evidence type="ECO:0000259" key="4">
    <source>
        <dbReference type="PROSITE" id="PS51063"/>
    </source>
</evidence>
<gene>
    <name evidence="5" type="ORF">RRH01S_21_00660</name>
</gene>
<proteinExistence type="predicted"/>
<reference evidence="5 6" key="1">
    <citation type="submission" date="2014-05" db="EMBL/GenBank/DDBJ databases">
        <title>Whole genome shotgun sequence of Rhizobium rhizogenes NBRC 13257.</title>
        <authorList>
            <person name="Katano-Makiyama Y."/>
            <person name="Hosoyama A."/>
            <person name="Hashimoto M."/>
            <person name="Hosoyama Y."/>
            <person name="Noguchi M."/>
            <person name="Tsuchikane K."/>
            <person name="Kimura A."/>
            <person name="Ohji S."/>
            <person name="Ichikawa N."/>
            <person name="Yamazoe A."/>
            <person name="Fujita N."/>
        </authorList>
    </citation>
    <scope>NUCLEOTIDE SEQUENCE [LARGE SCALE GENOMIC DNA]</scope>
    <source>
        <strain evidence="5 6">NBRC 13257</strain>
    </source>
</reference>
<dbReference type="Gene3D" id="2.60.120.10">
    <property type="entry name" value="Jelly Rolls"/>
    <property type="match status" value="1"/>
</dbReference>
<dbReference type="InterPro" id="IPR014710">
    <property type="entry name" value="RmlC-like_jellyroll"/>
</dbReference>
<dbReference type="InterPro" id="IPR018490">
    <property type="entry name" value="cNMP-bd_dom_sf"/>
</dbReference>
<keyword evidence="3" id="KW-0804">Transcription</keyword>
<evidence type="ECO:0000256" key="2">
    <source>
        <dbReference type="ARBA" id="ARBA00023125"/>
    </source>
</evidence>
<keyword evidence="1" id="KW-0805">Transcription regulation</keyword>
<organism evidence="5 6">
    <name type="scientific">Rhizobium rhizogenes NBRC 13257</name>
    <dbReference type="NCBI Taxonomy" id="1220581"/>
    <lineage>
        <taxon>Bacteria</taxon>
        <taxon>Pseudomonadati</taxon>
        <taxon>Pseudomonadota</taxon>
        <taxon>Alphaproteobacteria</taxon>
        <taxon>Hyphomicrobiales</taxon>
        <taxon>Rhizobiaceae</taxon>
        <taxon>Rhizobium/Agrobacterium group</taxon>
        <taxon>Rhizobium</taxon>
    </lineage>
</organism>
<evidence type="ECO:0000313" key="5">
    <source>
        <dbReference type="EMBL" id="GAJ96351.1"/>
    </source>
</evidence>
<dbReference type="AlphaFoldDB" id="A0AA87QDG3"/>
<accession>A0AA87QDG3</accession>
<keyword evidence="2" id="KW-0238">DNA-binding</keyword>
<dbReference type="SUPFAM" id="SSF51206">
    <property type="entry name" value="cAMP-binding domain-like"/>
    <property type="match status" value="1"/>
</dbReference>
<dbReference type="InterPro" id="IPR012318">
    <property type="entry name" value="HTH_CRP"/>
</dbReference>
<dbReference type="Gene3D" id="1.10.10.10">
    <property type="entry name" value="Winged helix-like DNA-binding domain superfamily/Winged helix DNA-binding domain"/>
    <property type="match status" value="1"/>
</dbReference>
<dbReference type="InterPro" id="IPR036390">
    <property type="entry name" value="WH_DNA-bd_sf"/>
</dbReference>
<dbReference type="PROSITE" id="PS51063">
    <property type="entry name" value="HTH_CRP_2"/>
    <property type="match status" value="1"/>
</dbReference>
<evidence type="ECO:0000256" key="1">
    <source>
        <dbReference type="ARBA" id="ARBA00023015"/>
    </source>
</evidence>
<feature type="domain" description="HTH crp-type" evidence="4">
    <location>
        <begin position="147"/>
        <end position="213"/>
    </location>
</feature>
<dbReference type="Proteomes" id="UP000026941">
    <property type="component" value="Unassembled WGS sequence"/>
</dbReference>
<dbReference type="GO" id="GO:0006355">
    <property type="term" value="P:regulation of DNA-templated transcription"/>
    <property type="evidence" value="ECO:0007669"/>
    <property type="project" value="InterPro"/>
</dbReference>
<dbReference type="RefSeq" id="WP_007694380.1">
    <property type="nucleotide sequence ID" value="NZ_BAYX01000021.1"/>
</dbReference>
<comment type="caution">
    <text evidence="5">The sequence shown here is derived from an EMBL/GenBank/DDBJ whole genome shotgun (WGS) entry which is preliminary data.</text>
</comment>
<dbReference type="Pfam" id="PF13545">
    <property type="entry name" value="HTH_Crp_2"/>
    <property type="match status" value="1"/>
</dbReference>
<name>A0AA87QDG3_RHIRH</name>
<dbReference type="InterPro" id="IPR036388">
    <property type="entry name" value="WH-like_DNA-bd_sf"/>
</dbReference>
<evidence type="ECO:0000256" key="3">
    <source>
        <dbReference type="ARBA" id="ARBA00023163"/>
    </source>
</evidence>